<reference evidence="5 6" key="1">
    <citation type="submission" date="2022-11" db="EMBL/GenBank/DDBJ databases">
        <title>Anaerobic phenanthrene biodegradation by a DNRA strain PheN6.</title>
        <authorList>
            <person name="Zhang Z."/>
        </authorList>
    </citation>
    <scope>NUCLEOTIDE SEQUENCE [LARGE SCALE GENOMIC DNA]</scope>
    <source>
        <strain evidence="5 6">PheN6</strain>
    </source>
</reference>
<protein>
    <submittedName>
        <fullName evidence="5">Metalloregulator ArsR/SmtB family transcription factor</fullName>
    </submittedName>
</protein>
<keyword evidence="3" id="KW-0804">Transcription</keyword>
<dbReference type="PANTHER" id="PTHR33154">
    <property type="entry name" value="TRANSCRIPTIONAL REGULATOR, ARSR FAMILY"/>
    <property type="match status" value="1"/>
</dbReference>
<organism evidence="5 6">
    <name type="scientific">Intrasporangium calvum</name>
    <dbReference type="NCBI Taxonomy" id="53358"/>
    <lineage>
        <taxon>Bacteria</taxon>
        <taxon>Bacillati</taxon>
        <taxon>Actinomycetota</taxon>
        <taxon>Actinomycetes</taxon>
        <taxon>Micrococcales</taxon>
        <taxon>Intrasporangiaceae</taxon>
        <taxon>Intrasporangium</taxon>
    </lineage>
</organism>
<evidence type="ECO:0000256" key="2">
    <source>
        <dbReference type="ARBA" id="ARBA00023125"/>
    </source>
</evidence>
<accession>A0ABT5GK55</accession>
<evidence type="ECO:0000256" key="1">
    <source>
        <dbReference type="ARBA" id="ARBA00023015"/>
    </source>
</evidence>
<dbReference type="SMART" id="SM00418">
    <property type="entry name" value="HTH_ARSR"/>
    <property type="match status" value="1"/>
</dbReference>
<dbReference type="InterPro" id="IPR036388">
    <property type="entry name" value="WH-like_DNA-bd_sf"/>
</dbReference>
<proteinExistence type="predicted"/>
<keyword evidence="2" id="KW-0238">DNA-binding</keyword>
<evidence type="ECO:0000313" key="5">
    <source>
        <dbReference type="EMBL" id="MDC5698469.1"/>
    </source>
</evidence>
<evidence type="ECO:0000313" key="6">
    <source>
        <dbReference type="Proteomes" id="UP001150259"/>
    </source>
</evidence>
<comment type="caution">
    <text evidence="5">The sequence shown here is derived from an EMBL/GenBank/DDBJ whole genome shotgun (WGS) entry which is preliminary data.</text>
</comment>
<dbReference type="InterPro" id="IPR018334">
    <property type="entry name" value="ArsR_HTH"/>
</dbReference>
<dbReference type="PANTHER" id="PTHR33154:SF18">
    <property type="entry name" value="ARSENICAL RESISTANCE OPERON REPRESSOR"/>
    <property type="match status" value="1"/>
</dbReference>
<keyword evidence="1" id="KW-0805">Transcription regulation</keyword>
<name>A0ABT5GK55_9MICO</name>
<dbReference type="PROSITE" id="PS50987">
    <property type="entry name" value="HTH_ARSR_2"/>
    <property type="match status" value="1"/>
</dbReference>
<dbReference type="SUPFAM" id="SSF46785">
    <property type="entry name" value="Winged helix' DNA-binding domain"/>
    <property type="match status" value="1"/>
</dbReference>
<dbReference type="PROSITE" id="PS00846">
    <property type="entry name" value="HTH_ARSR_1"/>
    <property type="match status" value="1"/>
</dbReference>
<dbReference type="Pfam" id="PF01022">
    <property type="entry name" value="HTH_5"/>
    <property type="match status" value="1"/>
</dbReference>
<dbReference type="InterPro" id="IPR001845">
    <property type="entry name" value="HTH_ArsR_DNA-bd_dom"/>
</dbReference>
<dbReference type="PRINTS" id="PR00778">
    <property type="entry name" value="HTHARSR"/>
</dbReference>
<dbReference type="Gene3D" id="1.10.10.10">
    <property type="entry name" value="Winged helix-like DNA-binding domain superfamily/Winged helix DNA-binding domain"/>
    <property type="match status" value="1"/>
</dbReference>
<evidence type="ECO:0000259" key="4">
    <source>
        <dbReference type="PROSITE" id="PS50987"/>
    </source>
</evidence>
<dbReference type="NCBIfam" id="NF033788">
    <property type="entry name" value="HTH_metalloreg"/>
    <property type="match status" value="1"/>
</dbReference>
<sequence length="118" mass="12483">MAQSVVLEGALLEGAIGKCCGAPVRAPLTRPEAEELASLLKAVADPARLQLLSIIRSAADCSACVCDLVPAVGLSQPTVSHHLKVLTKAGVLTREQRGTQAWFRLVPERLDQLGQIFA</sequence>
<dbReference type="InterPro" id="IPR051081">
    <property type="entry name" value="HTH_MetalResp_TranReg"/>
</dbReference>
<dbReference type="Proteomes" id="UP001150259">
    <property type="component" value="Unassembled WGS sequence"/>
</dbReference>
<dbReference type="EMBL" id="JAPFQL010000068">
    <property type="protein sequence ID" value="MDC5698469.1"/>
    <property type="molecule type" value="Genomic_DNA"/>
</dbReference>
<dbReference type="CDD" id="cd00090">
    <property type="entry name" value="HTH_ARSR"/>
    <property type="match status" value="1"/>
</dbReference>
<gene>
    <name evidence="5" type="ORF">OO014_14515</name>
</gene>
<keyword evidence="6" id="KW-1185">Reference proteome</keyword>
<dbReference type="InterPro" id="IPR011991">
    <property type="entry name" value="ArsR-like_HTH"/>
</dbReference>
<dbReference type="InterPro" id="IPR036390">
    <property type="entry name" value="WH_DNA-bd_sf"/>
</dbReference>
<evidence type="ECO:0000256" key="3">
    <source>
        <dbReference type="ARBA" id="ARBA00023163"/>
    </source>
</evidence>
<feature type="domain" description="HTH arsR-type" evidence="4">
    <location>
        <begin position="28"/>
        <end position="118"/>
    </location>
</feature>
<dbReference type="RefSeq" id="WP_272463041.1">
    <property type="nucleotide sequence ID" value="NZ_JAPFQL010000068.1"/>
</dbReference>